<proteinExistence type="predicted"/>
<dbReference type="AlphaFoldDB" id="M7Y5R8"/>
<sequence length="40" mass="4327">MVRPDRGSGGRHRLALGSIAGKSSLSFLFLEIPDFIAILQ</sequence>
<evidence type="ECO:0000313" key="1">
    <source>
        <dbReference type="EMBL" id="EMS32601.1"/>
    </source>
</evidence>
<accession>M7Y5R8</accession>
<evidence type="ECO:0000313" key="2">
    <source>
        <dbReference type="Proteomes" id="UP000010953"/>
    </source>
</evidence>
<comment type="caution">
    <text evidence="1">The sequence shown here is derived from an EMBL/GenBank/DDBJ whole genome shotgun (WGS) entry which is preliminary data.</text>
</comment>
<reference evidence="1" key="1">
    <citation type="submission" date="2013-01" db="EMBL/GenBank/DDBJ databases">
        <title>Genome assembly of Mariniradius saccharolyticus AK6.</title>
        <authorList>
            <person name="Vaidya B."/>
            <person name="Khatri I."/>
            <person name="Tanuku N.R.S."/>
            <person name="Subramanian S."/>
            <person name="Pinnaka A."/>
        </authorList>
    </citation>
    <scope>NUCLEOTIDE SEQUENCE [LARGE SCALE GENOMIC DNA]</scope>
    <source>
        <strain evidence="1">AK6</strain>
    </source>
</reference>
<organism evidence="1 2">
    <name type="scientific">Mariniradius saccharolyticus AK6</name>
    <dbReference type="NCBI Taxonomy" id="1239962"/>
    <lineage>
        <taxon>Bacteria</taxon>
        <taxon>Pseudomonadati</taxon>
        <taxon>Bacteroidota</taxon>
        <taxon>Cytophagia</taxon>
        <taxon>Cytophagales</taxon>
        <taxon>Cyclobacteriaceae</taxon>
        <taxon>Mariniradius</taxon>
    </lineage>
</organism>
<keyword evidence="2" id="KW-1185">Reference proteome</keyword>
<dbReference type="Proteomes" id="UP000010953">
    <property type="component" value="Unassembled WGS sequence"/>
</dbReference>
<name>M7Y5R8_9BACT</name>
<dbReference type="InParanoid" id="M7Y5R8"/>
<gene>
    <name evidence="1" type="ORF">C943_01328</name>
</gene>
<protein>
    <submittedName>
        <fullName evidence="1">Uncharacterized protein</fullName>
    </submittedName>
</protein>
<dbReference type="EMBL" id="AMZY02000013">
    <property type="protein sequence ID" value="EMS32601.1"/>
    <property type="molecule type" value="Genomic_DNA"/>
</dbReference>